<evidence type="ECO:0000313" key="1">
    <source>
        <dbReference type="EMBL" id="KKN04538.1"/>
    </source>
</evidence>
<proteinExistence type="predicted"/>
<dbReference type="AlphaFoldDB" id="A0A0F9QGU6"/>
<sequence>MVAHRRWGKDDVSLHFTATAAMQRVGNYWHMLPKYDQARKAIWTAINPRTGLKRIDEAFPEEIRTKTLSHQMLIELRSGSTWQLIGSDNYDAIVGAPPIGIVFSEWALANPLAWPYLEPILVENDGWAAFIYTSRGSNHGKTMYDHGRKADGWFAERITAEETDVFTKEQLESILAGLIAVFGKEMGLALYLQEYMCSWEGAILGAYLAQQIRDARKQGRITKVPHRTGIEVDTFWDLGIDDSMSIWFMQPVGQSYNFIDYYEESGYGLEHYAKVLKEKDYLYGNHFMPHDAAQREMTNSEIAKSRMEVAEELGIKPVIIQKRVKKIDIVVQVHIPAMRNILSQCWFDKDKCERGLDGLESFRAEYDDVKKKLGNKPVHDWASHAASAFRTFAVSDTRAMLLPKIPEGIQIPGAAMIPGQIQDNSWMRT</sequence>
<comment type="caution">
    <text evidence="1">The sequence shown here is derived from an EMBL/GenBank/DDBJ whole genome shotgun (WGS) entry which is preliminary data.</text>
</comment>
<evidence type="ECO:0008006" key="2">
    <source>
        <dbReference type="Google" id="ProtNLM"/>
    </source>
</evidence>
<gene>
    <name evidence="1" type="ORF">LCGC14_1096400</name>
</gene>
<organism evidence="1">
    <name type="scientific">marine sediment metagenome</name>
    <dbReference type="NCBI Taxonomy" id="412755"/>
    <lineage>
        <taxon>unclassified sequences</taxon>
        <taxon>metagenomes</taxon>
        <taxon>ecological metagenomes</taxon>
    </lineage>
</organism>
<protein>
    <recommendedName>
        <fullName evidence="2">Terminase large subunit gp17-like C-terminal domain-containing protein</fullName>
    </recommendedName>
</protein>
<reference evidence="1" key="1">
    <citation type="journal article" date="2015" name="Nature">
        <title>Complex archaea that bridge the gap between prokaryotes and eukaryotes.</title>
        <authorList>
            <person name="Spang A."/>
            <person name="Saw J.H."/>
            <person name="Jorgensen S.L."/>
            <person name="Zaremba-Niedzwiedzka K."/>
            <person name="Martijn J."/>
            <person name="Lind A.E."/>
            <person name="van Eijk R."/>
            <person name="Schleper C."/>
            <person name="Guy L."/>
            <person name="Ettema T.J."/>
        </authorList>
    </citation>
    <scope>NUCLEOTIDE SEQUENCE</scope>
</reference>
<name>A0A0F9QGU6_9ZZZZ</name>
<dbReference type="EMBL" id="LAZR01004908">
    <property type="protein sequence ID" value="KKN04538.1"/>
    <property type="molecule type" value="Genomic_DNA"/>
</dbReference>
<accession>A0A0F9QGU6</accession>